<dbReference type="EMBL" id="BLLI01000026">
    <property type="protein sequence ID" value="GFH42500.1"/>
    <property type="molecule type" value="Genomic_DNA"/>
</dbReference>
<dbReference type="Gene3D" id="3.40.50.410">
    <property type="entry name" value="von Willebrand factor, type A domain"/>
    <property type="match status" value="1"/>
</dbReference>
<keyword evidence="1" id="KW-1133">Transmembrane helix</keyword>
<organism evidence="3 4">
    <name type="scientific">Pseudolactococcus hodotermopsidis</name>
    <dbReference type="NCBI Taxonomy" id="2709157"/>
    <lineage>
        <taxon>Bacteria</taxon>
        <taxon>Bacillati</taxon>
        <taxon>Bacillota</taxon>
        <taxon>Bacilli</taxon>
        <taxon>Lactobacillales</taxon>
        <taxon>Streptococcaceae</taxon>
        <taxon>Pseudolactococcus</taxon>
    </lineage>
</organism>
<feature type="transmembrane region" description="Helical" evidence="1">
    <location>
        <begin position="385"/>
        <end position="403"/>
    </location>
</feature>
<feature type="transmembrane region" description="Helical" evidence="1">
    <location>
        <begin position="100"/>
        <end position="119"/>
    </location>
</feature>
<dbReference type="PANTHER" id="PTHR10579">
    <property type="entry name" value="CALCIUM-ACTIVATED CHLORIDE CHANNEL REGULATOR"/>
    <property type="match status" value="1"/>
</dbReference>
<accession>A0A6A0BAS1</accession>
<feature type="transmembrane region" description="Helical" evidence="1">
    <location>
        <begin position="21"/>
        <end position="45"/>
    </location>
</feature>
<keyword evidence="4" id="KW-1185">Reference proteome</keyword>
<feature type="domain" description="VWFA" evidence="2">
    <location>
        <begin position="133"/>
        <end position="300"/>
    </location>
</feature>
<evidence type="ECO:0000313" key="3">
    <source>
        <dbReference type="EMBL" id="GFH42500.1"/>
    </source>
</evidence>
<evidence type="ECO:0000256" key="1">
    <source>
        <dbReference type="SAM" id="Phobius"/>
    </source>
</evidence>
<evidence type="ECO:0000259" key="2">
    <source>
        <dbReference type="PROSITE" id="PS50234"/>
    </source>
</evidence>
<dbReference type="Proteomes" id="UP000480303">
    <property type="component" value="Unassembled WGS sequence"/>
</dbReference>
<gene>
    <name evidence="3" type="ORF">Hs30E_10510</name>
</gene>
<dbReference type="Pfam" id="PF13519">
    <property type="entry name" value="VWA_2"/>
    <property type="match status" value="1"/>
</dbReference>
<name>A0A6A0BAS1_9LACT</name>
<comment type="caution">
    <text evidence="3">The sequence shown here is derived from an EMBL/GenBank/DDBJ whole genome shotgun (WGS) entry which is preliminary data.</text>
</comment>
<dbReference type="RefSeq" id="WP_172208589.1">
    <property type="nucleotide sequence ID" value="NZ_BLLI01000026.1"/>
</dbReference>
<dbReference type="PANTHER" id="PTHR10579:SF43">
    <property type="entry name" value="ZINC FINGER (C3HC4-TYPE RING FINGER) FAMILY PROTEIN"/>
    <property type="match status" value="1"/>
</dbReference>
<dbReference type="SMART" id="SM00327">
    <property type="entry name" value="VWA"/>
    <property type="match status" value="1"/>
</dbReference>
<sequence>MKMYSNNDGFYDEQSTVGNKHFNLLLLVGALIGGVVGFIFGELLITLLGGALPSVVLVGLYFAQLMFFIFLAVLICEKIDPRLNSRVWTTAHWGDQLKRLPLMSLVVFFALGCIFQFFYGLSAAKPILQVADNYIIAIDNSGSMSGSDPQKDRFSAVKSFVDELDDSKNVAVILFTDNVETTVPLTKVDAAFRTKIATAFDGLEPNGGTDIQSALEVAAQIPVDTNSTTMVILMSDGASFVDAQKITTEYNQKGLVLNTIQCTDNTFWRNSLLLDLSTRTGGMNYQISEMNQLAGTFSKILSGSTLSRVLLDYRYGFDYNSTLFAVLRILFIALIGIALSGAMSFMLYNLDVFKKLLIPKILTGVLAGIVMEFCLKDFWPAPPARLLMVLLFALLPTFFRAIIVRSSGGG</sequence>
<evidence type="ECO:0000313" key="4">
    <source>
        <dbReference type="Proteomes" id="UP000480303"/>
    </source>
</evidence>
<dbReference type="PROSITE" id="PS50234">
    <property type="entry name" value="VWFA"/>
    <property type="match status" value="1"/>
</dbReference>
<protein>
    <recommendedName>
        <fullName evidence="2">VWFA domain-containing protein</fullName>
    </recommendedName>
</protein>
<feature type="transmembrane region" description="Helical" evidence="1">
    <location>
        <begin position="361"/>
        <end position="379"/>
    </location>
</feature>
<dbReference type="SUPFAM" id="SSF53300">
    <property type="entry name" value="vWA-like"/>
    <property type="match status" value="1"/>
</dbReference>
<keyword evidence="1" id="KW-0472">Membrane</keyword>
<dbReference type="InterPro" id="IPR002035">
    <property type="entry name" value="VWF_A"/>
</dbReference>
<keyword evidence="1" id="KW-0812">Transmembrane</keyword>
<feature type="transmembrane region" description="Helical" evidence="1">
    <location>
        <begin position="323"/>
        <end position="349"/>
    </location>
</feature>
<dbReference type="InterPro" id="IPR036465">
    <property type="entry name" value="vWFA_dom_sf"/>
</dbReference>
<dbReference type="AlphaFoldDB" id="A0A6A0BAS1"/>
<reference evidence="3 4" key="1">
    <citation type="submission" date="2020-02" db="EMBL/GenBank/DDBJ databases">
        <title>Draft genome sequence of Lactococcus sp. Hs30E4-3.</title>
        <authorList>
            <person name="Noda S."/>
            <person name="Yuki M."/>
            <person name="Ohkuma M."/>
        </authorList>
    </citation>
    <scope>NUCLEOTIDE SEQUENCE [LARGE SCALE GENOMIC DNA]</scope>
    <source>
        <strain evidence="3 4">Hs30E4-3</strain>
    </source>
</reference>
<dbReference type="InterPro" id="IPR051266">
    <property type="entry name" value="CLCR"/>
</dbReference>
<feature type="transmembrane region" description="Helical" evidence="1">
    <location>
        <begin position="51"/>
        <end position="76"/>
    </location>
</feature>
<proteinExistence type="predicted"/>